<reference evidence="1 2" key="1">
    <citation type="journal article" date="2015" name="Nature">
        <title>rRNA introns, odd ribosomes, and small enigmatic genomes across a large radiation of phyla.</title>
        <authorList>
            <person name="Brown C.T."/>
            <person name="Hug L.A."/>
            <person name="Thomas B.C."/>
            <person name="Sharon I."/>
            <person name="Castelle C.J."/>
            <person name="Singh A."/>
            <person name="Wilkins M.J."/>
            <person name="Williams K.H."/>
            <person name="Banfield J.F."/>
        </authorList>
    </citation>
    <scope>NUCLEOTIDE SEQUENCE [LARGE SCALE GENOMIC DNA]</scope>
</reference>
<evidence type="ECO:0000313" key="2">
    <source>
        <dbReference type="Proteomes" id="UP000034894"/>
    </source>
</evidence>
<name>A0A0G1G884_9BACT</name>
<comment type="caution">
    <text evidence="1">The sequence shown here is derived from an EMBL/GenBank/DDBJ whole genome shotgun (WGS) entry which is preliminary data.</text>
</comment>
<sequence>MPIGRSVTNGRWRYTSVIPYKGDDSWVEGTILKAIDCLKSDTIPAPNADCDYCRYRKAVREVE</sequence>
<gene>
    <name evidence="1" type="ORF">UV73_C0022G0007</name>
</gene>
<dbReference type="Proteomes" id="UP000034894">
    <property type="component" value="Unassembled WGS sequence"/>
</dbReference>
<accession>A0A0G1G884</accession>
<dbReference type="AlphaFoldDB" id="A0A0G1G884"/>
<evidence type="ECO:0000313" key="1">
    <source>
        <dbReference type="EMBL" id="KKS95143.1"/>
    </source>
</evidence>
<organism evidence="1 2">
    <name type="scientific">Candidatus Gottesmanbacteria bacterium GW2011_GWA2_43_14</name>
    <dbReference type="NCBI Taxonomy" id="1618443"/>
    <lineage>
        <taxon>Bacteria</taxon>
        <taxon>Candidatus Gottesmaniibacteriota</taxon>
    </lineage>
</organism>
<proteinExistence type="predicted"/>
<protein>
    <submittedName>
        <fullName evidence="1">Uncharacterized protein</fullName>
    </submittedName>
</protein>
<dbReference type="EMBL" id="LCFP01000022">
    <property type="protein sequence ID" value="KKS95143.1"/>
    <property type="molecule type" value="Genomic_DNA"/>
</dbReference>